<gene>
    <name evidence="2" type="ORF">QBE54_04710</name>
</gene>
<organism evidence="2 3">
    <name type="scientific">Thermatribacter velox</name>
    <dbReference type="NCBI Taxonomy" id="3039681"/>
    <lineage>
        <taxon>Bacteria</taxon>
        <taxon>Pseudomonadati</taxon>
        <taxon>Atribacterota</taxon>
        <taxon>Atribacteria</taxon>
        <taxon>Atribacterales</taxon>
        <taxon>Thermatribacteraceae</taxon>
        <taxon>Thermatribacter</taxon>
    </lineage>
</organism>
<name>A0ABZ2YGI3_9BACT</name>
<evidence type="ECO:0000256" key="1">
    <source>
        <dbReference type="SAM" id="Coils"/>
    </source>
</evidence>
<evidence type="ECO:0000313" key="3">
    <source>
        <dbReference type="Proteomes" id="UP001461341"/>
    </source>
</evidence>
<sequence length="212" mass="24323">MKKGETSSAFILITLLLFFLLTTAGLAETDNDSLVKSSGVLVEENKAEEQNLELKSELIKATLGAISMEIDRYEKREDEQKEKKIDYLEKMLDIFENMKPEEYLLEGQERAIDLFDEKFGVLMPPEFREAEIVVPPSGIGSILEVVGMTRSGPFYHVAGVRGNNLDVFKAQTRYKLEIYLIYKREYAWNIPDYYVYIAAWQPIEDAKPSCLE</sequence>
<dbReference type="EMBL" id="CP121689">
    <property type="protein sequence ID" value="WZL77029.1"/>
    <property type="molecule type" value="Genomic_DNA"/>
</dbReference>
<feature type="coiled-coil region" evidence="1">
    <location>
        <begin position="63"/>
        <end position="90"/>
    </location>
</feature>
<keyword evidence="3" id="KW-1185">Reference proteome</keyword>
<dbReference type="Proteomes" id="UP001461341">
    <property type="component" value="Chromosome"/>
</dbReference>
<evidence type="ECO:0000313" key="2">
    <source>
        <dbReference type="EMBL" id="WZL77029.1"/>
    </source>
</evidence>
<dbReference type="RefSeq" id="WP_369019196.1">
    <property type="nucleotide sequence ID" value="NZ_CP121689.1"/>
</dbReference>
<keyword evidence="1" id="KW-0175">Coiled coil</keyword>
<accession>A0ABZ2YGI3</accession>
<reference evidence="2 3" key="1">
    <citation type="submission" date="2023-03" db="EMBL/GenBank/DDBJ databases">
        <title>Novel Species.</title>
        <authorList>
            <person name="Ma S."/>
        </authorList>
    </citation>
    <scope>NUCLEOTIDE SEQUENCE [LARGE SCALE GENOMIC DNA]</scope>
    <source>
        <strain evidence="2 3">B11</strain>
    </source>
</reference>
<proteinExistence type="predicted"/>
<protein>
    <submittedName>
        <fullName evidence="2">Uncharacterized protein</fullName>
    </submittedName>
</protein>